<dbReference type="Proteomes" id="UP001250181">
    <property type="component" value="Unassembled WGS sequence"/>
</dbReference>
<reference evidence="1 2" key="1">
    <citation type="submission" date="2023-09" db="EMBL/GenBank/DDBJ databases">
        <title>Streptomyces sp. nov.: A antagonism against Alternaria gaisen Producing Streptochlin, Isolated from Tamarix root soil.</title>
        <authorList>
            <person name="Chen Y."/>
        </authorList>
    </citation>
    <scope>NUCLEOTIDE SEQUENCE [LARGE SCALE GENOMIC DNA]</scope>
    <source>
        <strain evidence="1 2">TRM76323</strain>
    </source>
</reference>
<dbReference type="EMBL" id="JAWCTQ010000044">
    <property type="protein sequence ID" value="MDT9685630.1"/>
    <property type="molecule type" value="Genomic_DNA"/>
</dbReference>
<proteinExistence type="predicted"/>
<keyword evidence="2" id="KW-1185">Reference proteome</keyword>
<evidence type="ECO:0008006" key="3">
    <source>
        <dbReference type="Google" id="ProtNLM"/>
    </source>
</evidence>
<organism evidence="1 2">
    <name type="scientific">Streptomyces tamarix</name>
    <dbReference type="NCBI Taxonomy" id="3078565"/>
    <lineage>
        <taxon>Bacteria</taxon>
        <taxon>Bacillati</taxon>
        <taxon>Actinomycetota</taxon>
        <taxon>Actinomycetes</taxon>
        <taxon>Kitasatosporales</taxon>
        <taxon>Streptomycetaceae</taxon>
        <taxon>Streptomyces</taxon>
    </lineage>
</organism>
<accession>A0ABU3QS97</accession>
<sequence length="231" mass="24816">MGEPIITTSAAESEGPAENATLSSVGAAITGALALGWEAIRRHHPDVPDAVVTMGTRHRKPLWAHFWAQQWSLTGGNKVPEVWIAAEGLARGAADVMGSLLHEAAHGRCSTRGEEDCNAAQYHNKFFRDSAQVLGLAVERSERKGYSVTSITDIARQRYREQIAALEAAIRAERTIPPSGATATGGQRRNTNYRPASCQCRPVRTLRAAAGTWEGPPVICGGCNKPFVMTS</sequence>
<dbReference type="RefSeq" id="WP_315880673.1">
    <property type="nucleotide sequence ID" value="NZ_JAWCTQ010000044.1"/>
</dbReference>
<name>A0ABU3QS97_9ACTN</name>
<gene>
    <name evidence="1" type="ORF">RND61_26715</name>
</gene>
<evidence type="ECO:0000313" key="2">
    <source>
        <dbReference type="Proteomes" id="UP001250181"/>
    </source>
</evidence>
<evidence type="ECO:0000313" key="1">
    <source>
        <dbReference type="EMBL" id="MDT9685630.1"/>
    </source>
</evidence>
<protein>
    <recommendedName>
        <fullName evidence="3">SprT-like domain-containing protein</fullName>
    </recommendedName>
</protein>
<comment type="caution">
    <text evidence="1">The sequence shown here is derived from an EMBL/GenBank/DDBJ whole genome shotgun (WGS) entry which is preliminary data.</text>
</comment>